<evidence type="ECO:0000313" key="9">
    <source>
        <dbReference type="EMBL" id="TQE43316.1"/>
    </source>
</evidence>
<dbReference type="PROSITE" id="PS51330">
    <property type="entry name" value="DHFR_2"/>
    <property type="match status" value="1"/>
</dbReference>
<dbReference type="InterPro" id="IPR012259">
    <property type="entry name" value="DHFR"/>
</dbReference>
<proteinExistence type="inferred from homology"/>
<dbReference type="GO" id="GO:0046452">
    <property type="term" value="P:dihydrofolate metabolic process"/>
    <property type="evidence" value="ECO:0007669"/>
    <property type="project" value="TreeGrafter"/>
</dbReference>
<evidence type="ECO:0000259" key="8">
    <source>
        <dbReference type="PROSITE" id="PS51330"/>
    </source>
</evidence>
<keyword evidence="5" id="KW-0521">NADP</keyword>
<dbReference type="PANTHER" id="PTHR48069">
    <property type="entry name" value="DIHYDROFOLATE REDUCTASE"/>
    <property type="match status" value="1"/>
</dbReference>
<dbReference type="GO" id="GO:0046655">
    <property type="term" value="P:folic acid metabolic process"/>
    <property type="evidence" value="ECO:0007669"/>
    <property type="project" value="TreeGrafter"/>
</dbReference>
<dbReference type="PANTHER" id="PTHR48069:SF3">
    <property type="entry name" value="DIHYDROFOLATE REDUCTASE"/>
    <property type="match status" value="1"/>
</dbReference>
<evidence type="ECO:0000256" key="2">
    <source>
        <dbReference type="ARBA" id="ARBA00009539"/>
    </source>
</evidence>
<sequence length="177" mass="19478">MWGAIWAQSLDGCIGNGVTMPWHVPEDLAHFKEVTLGAPVVMGRKTWQSLNPTFRPLPGRDNYILSRQAPGQWSAGAEVLRDLQKAPHEAWIIGGGQVYAATLGQVERVEITLMDANVAEAYGKDAVFAPDIPEHFSLTAETGWLTSEKGHLELPGIPPSDLPLKYKFLTYERKISA</sequence>
<dbReference type="GO" id="GO:0005829">
    <property type="term" value="C:cytosol"/>
    <property type="evidence" value="ECO:0007669"/>
    <property type="project" value="TreeGrafter"/>
</dbReference>
<dbReference type="EC" id="1.5.1.3" evidence="3"/>
<keyword evidence="4" id="KW-0554">One-carbon metabolism</keyword>
<protein>
    <recommendedName>
        <fullName evidence="3">dihydrofolate reductase</fullName>
        <ecNumber evidence="3">1.5.1.3</ecNumber>
    </recommendedName>
</protein>
<comment type="caution">
    <text evidence="9">The sequence shown here is derived from an EMBL/GenBank/DDBJ whole genome shotgun (WGS) entry which is preliminary data.</text>
</comment>
<dbReference type="InterPro" id="IPR001796">
    <property type="entry name" value="DHFR_dom"/>
</dbReference>
<dbReference type="Proteomes" id="UP000318080">
    <property type="component" value="Unassembled WGS sequence"/>
</dbReference>
<accession>A0A540R6J3</accession>
<keyword evidence="6" id="KW-0560">Oxidoreductase</keyword>
<dbReference type="PRINTS" id="PR00070">
    <property type="entry name" value="DHFR"/>
</dbReference>
<evidence type="ECO:0000256" key="1">
    <source>
        <dbReference type="ARBA" id="ARBA00004903"/>
    </source>
</evidence>
<evidence type="ECO:0000313" key="10">
    <source>
        <dbReference type="Proteomes" id="UP000318080"/>
    </source>
</evidence>
<keyword evidence="10" id="KW-1185">Reference proteome</keyword>
<dbReference type="UniPathway" id="UPA00077">
    <property type="reaction ID" value="UER00158"/>
</dbReference>
<dbReference type="InterPro" id="IPR024072">
    <property type="entry name" value="DHFR-like_dom_sf"/>
</dbReference>
<evidence type="ECO:0000256" key="5">
    <source>
        <dbReference type="ARBA" id="ARBA00022857"/>
    </source>
</evidence>
<organism evidence="9 10">
    <name type="scientific">Corynebacterium phoceense</name>
    <dbReference type="NCBI Taxonomy" id="1686286"/>
    <lineage>
        <taxon>Bacteria</taxon>
        <taxon>Bacillati</taxon>
        <taxon>Actinomycetota</taxon>
        <taxon>Actinomycetes</taxon>
        <taxon>Mycobacteriales</taxon>
        <taxon>Corynebacteriaceae</taxon>
        <taxon>Corynebacterium</taxon>
    </lineage>
</organism>
<name>A0A540R6J3_9CORY</name>
<dbReference type="InterPro" id="IPR017925">
    <property type="entry name" value="DHFR_CS"/>
</dbReference>
<dbReference type="SUPFAM" id="SSF53597">
    <property type="entry name" value="Dihydrofolate reductase-like"/>
    <property type="match status" value="1"/>
</dbReference>
<dbReference type="CDD" id="cd00209">
    <property type="entry name" value="DHFR"/>
    <property type="match status" value="1"/>
</dbReference>
<dbReference type="RefSeq" id="WP_141629007.1">
    <property type="nucleotide sequence ID" value="NZ_VHIR01000010.1"/>
</dbReference>
<dbReference type="GO" id="GO:0046654">
    <property type="term" value="P:tetrahydrofolate biosynthetic process"/>
    <property type="evidence" value="ECO:0007669"/>
    <property type="project" value="UniProtKB-UniPathway"/>
</dbReference>
<dbReference type="Pfam" id="PF00186">
    <property type="entry name" value="DHFR_1"/>
    <property type="match status" value="1"/>
</dbReference>
<dbReference type="AlphaFoldDB" id="A0A540R6J3"/>
<dbReference type="PROSITE" id="PS00075">
    <property type="entry name" value="DHFR_1"/>
    <property type="match status" value="1"/>
</dbReference>
<evidence type="ECO:0000256" key="6">
    <source>
        <dbReference type="ARBA" id="ARBA00023002"/>
    </source>
</evidence>
<comment type="similarity">
    <text evidence="2 7">Belongs to the dihydrofolate reductase family.</text>
</comment>
<dbReference type="Gene3D" id="3.40.430.10">
    <property type="entry name" value="Dihydrofolate Reductase, subunit A"/>
    <property type="match status" value="1"/>
</dbReference>
<dbReference type="EMBL" id="VHIR01000010">
    <property type="protein sequence ID" value="TQE43316.1"/>
    <property type="molecule type" value="Genomic_DNA"/>
</dbReference>
<comment type="pathway">
    <text evidence="1">Cofactor biosynthesis; tetrahydrofolate biosynthesis; 5,6,7,8-tetrahydrofolate from 7,8-dihydrofolate: step 1/1.</text>
</comment>
<dbReference type="GO" id="GO:0006730">
    <property type="term" value="P:one-carbon metabolic process"/>
    <property type="evidence" value="ECO:0007669"/>
    <property type="project" value="UniProtKB-KW"/>
</dbReference>
<dbReference type="STRING" id="1686286.GCA_900092335_01044"/>
<gene>
    <name evidence="9" type="ORF">EJK80_08185</name>
</gene>
<reference evidence="9 10" key="1">
    <citation type="submission" date="2019-06" db="EMBL/GenBank/DDBJ databases">
        <title>Draft genome of C. phoceense Strain 272.</title>
        <authorList>
            <person name="Pacheco L.G.C."/>
            <person name="Barberis C.M."/>
            <person name="Almuzara M.N."/>
            <person name="Traglia G.M."/>
            <person name="Santos C.S."/>
            <person name="Rocha D.J.P.G."/>
            <person name="Aguiar E.R.G.R."/>
            <person name="Vay C.A."/>
        </authorList>
    </citation>
    <scope>NUCLEOTIDE SEQUENCE [LARGE SCALE GENOMIC DNA]</scope>
    <source>
        <strain evidence="9 10">272</strain>
    </source>
</reference>
<evidence type="ECO:0000256" key="3">
    <source>
        <dbReference type="ARBA" id="ARBA00012856"/>
    </source>
</evidence>
<dbReference type="GO" id="GO:0050661">
    <property type="term" value="F:NADP binding"/>
    <property type="evidence" value="ECO:0007669"/>
    <property type="project" value="InterPro"/>
</dbReference>
<evidence type="ECO:0000256" key="7">
    <source>
        <dbReference type="RuleBase" id="RU004474"/>
    </source>
</evidence>
<feature type="domain" description="DHFR" evidence="8">
    <location>
        <begin position="1"/>
        <end position="173"/>
    </location>
</feature>
<evidence type="ECO:0000256" key="4">
    <source>
        <dbReference type="ARBA" id="ARBA00022563"/>
    </source>
</evidence>
<dbReference type="GO" id="GO:0004146">
    <property type="term" value="F:dihydrofolate reductase activity"/>
    <property type="evidence" value="ECO:0007669"/>
    <property type="project" value="UniProtKB-EC"/>
</dbReference>